<evidence type="ECO:0000313" key="1">
    <source>
        <dbReference type="EMBL" id="EKE70883.1"/>
    </source>
</evidence>
<organism evidence="1 2">
    <name type="scientific">Oceanibaculum indicum P24</name>
    <dbReference type="NCBI Taxonomy" id="1207063"/>
    <lineage>
        <taxon>Bacteria</taxon>
        <taxon>Pseudomonadati</taxon>
        <taxon>Pseudomonadota</taxon>
        <taxon>Alphaproteobacteria</taxon>
        <taxon>Rhodospirillales</taxon>
        <taxon>Oceanibaculaceae</taxon>
        <taxon>Oceanibaculum</taxon>
    </lineage>
</organism>
<reference evidence="1 2" key="1">
    <citation type="journal article" date="2012" name="J. Bacteriol.">
        <title>Genome Sequence of Oceanibaculum indicum Type Strain P24.</title>
        <authorList>
            <person name="Lai Q."/>
            <person name="Shao Z."/>
        </authorList>
    </citation>
    <scope>NUCLEOTIDE SEQUENCE [LARGE SCALE GENOMIC DNA]</scope>
    <source>
        <strain evidence="1 2">P24</strain>
    </source>
</reference>
<evidence type="ECO:0008006" key="3">
    <source>
        <dbReference type="Google" id="ProtNLM"/>
    </source>
</evidence>
<evidence type="ECO:0000313" key="2">
    <source>
        <dbReference type="Proteomes" id="UP000006746"/>
    </source>
</evidence>
<dbReference type="Proteomes" id="UP000006746">
    <property type="component" value="Unassembled WGS sequence"/>
</dbReference>
<sequence>MVMSENDIQPDDVRSLREAALFFGVTAKTMSDWIRLQGCPVVKGGQPGVAYEVSLRQVAAWRDGLEAEAKAKEEAKAEADAQLKMELLGTGALIDGDASGRPVSARDKKAWVEAEIARARLAEMRRELVPVEEIRAALVEAMGQLRNGLLALPDRIGEKLGLEEADIALIAEEIRASLSDLADQVEAMEGDLSPAEVAHAAE</sequence>
<dbReference type="AlphaFoldDB" id="K2J734"/>
<name>K2J734_9PROT</name>
<proteinExistence type="predicted"/>
<comment type="caution">
    <text evidence="1">The sequence shown here is derived from an EMBL/GenBank/DDBJ whole genome shotgun (WGS) entry which is preliminary data.</text>
</comment>
<dbReference type="InterPro" id="IPR036388">
    <property type="entry name" value="WH-like_DNA-bd_sf"/>
</dbReference>
<accession>K2J734</accession>
<protein>
    <recommendedName>
        <fullName evidence="3">Terminase small subunit</fullName>
    </recommendedName>
</protein>
<keyword evidence="2" id="KW-1185">Reference proteome</keyword>
<gene>
    <name evidence="1" type="ORF">P24_15109</name>
</gene>
<dbReference type="EMBL" id="AMRL01000024">
    <property type="protein sequence ID" value="EKE70883.1"/>
    <property type="molecule type" value="Genomic_DNA"/>
</dbReference>
<dbReference type="Gene3D" id="1.10.10.10">
    <property type="entry name" value="Winged helix-like DNA-binding domain superfamily/Winged helix DNA-binding domain"/>
    <property type="match status" value="1"/>
</dbReference>
<dbReference type="STRING" id="1207063.P24_15109"/>
<dbReference type="eggNOG" id="COG4220">
    <property type="taxonomic scope" value="Bacteria"/>
</dbReference>